<evidence type="ECO:0000256" key="2">
    <source>
        <dbReference type="ARBA" id="ARBA00023015"/>
    </source>
</evidence>
<dbReference type="Pfam" id="PF03704">
    <property type="entry name" value="BTAD"/>
    <property type="match status" value="1"/>
</dbReference>
<dbReference type="PANTHER" id="PTHR35807:SF1">
    <property type="entry name" value="TRANSCRIPTIONAL REGULATOR REDD"/>
    <property type="match status" value="1"/>
</dbReference>
<protein>
    <submittedName>
        <fullName evidence="7">Transcriptional regulator, SARP family protein</fullName>
    </submittedName>
</protein>
<dbReference type="InterPro" id="IPR001867">
    <property type="entry name" value="OmpR/PhoB-type_DNA-bd"/>
</dbReference>
<keyword evidence="4" id="KW-0804">Transcription</keyword>
<dbReference type="SMART" id="SM00862">
    <property type="entry name" value="Trans_reg_C"/>
    <property type="match status" value="1"/>
</dbReference>
<dbReference type="PRINTS" id="PR00364">
    <property type="entry name" value="DISEASERSIST"/>
</dbReference>
<reference evidence="7 8" key="1">
    <citation type="submission" date="2019-07" db="EMBL/GenBank/DDBJ databases">
        <title>Cryptosporangium phraense sp. nov., isolated from plant litter.</title>
        <authorList>
            <person name="Suriyachadkun C."/>
        </authorList>
    </citation>
    <scope>NUCLEOTIDE SEQUENCE [LARGE SCALE GENOMIC DNA]</scope>
    <source>
        <strain evidence="7 8">A-T 5661</strain>
    </source>
</reference>
<dbReference type="SUPFAM" id="SSF52540">
    <property type="entry name" value="P-loop containing nucleoside triphosphate hydrolases"/>
    <property type="match status" value="1"/>
</dbReference>
<dbReference type="PROSITE" id="PS51755">
    <property type="entry name" value="OMPR_PHOB"/>
    <property type="match status" value="1"/>
</dbReference>
<dbReference type="InterPro" id="IPR027417">
    <property type="entry name" value="P-loop_NTPase"/>
</dbReference>
<dbReference type="SMART" id="SM01043">
    <property type="entry name" value="BTAD"/>
    <property type="match status" value="1"/>
</dbReference>
<comment type="caution">
    <text evidence="7">The sequence shown here is derived from an EMBL/GenBank/DDBJ whole genome shotgun (WGS) entry which is preliminary data.</text>
</comment>
<dbReference type="PANTHER" id="PTHR35807">
    <property type="entry name" value="TRANSCRIPTIONAL REGULATOR REDD-RELATED"/>
    <property type="match status" value="1"/>
</dbReference>
<keyword evidence="3 5" id="KW-0238">DNA-binding</keyword>
<dbReference type="Gene3D" id="1.25.40.10">
    <property type="entry name" value="Tetratricopeptide repeat domain"/>
    <property type="match status" value="1"/>
</dbReference>
<evidence type="ECO:0000256" key="1">
    <source>
        <dbReference type="ARBA" id="ARBA00005820"/>
    </source>
</evidence>
<dbReference type="Proteomes" id="UP000317982">
    <property type="component" value="Unassembled WGS sequence"/>
</dbReference>
<feature type="domain" description="OmpR/PhoB-type" evidence="6">
    <location>
        <begin position="13"/>
        <end position="118"/>
    </location>
</feature>
<dbReference type="Gene3D" id="3.40.50.300">
    <property type="entry name" value="P-loop containing nucleotide triphosphate hydrolases"/>
    <property type="match status" value="1"/>
</dbReference>
<dbReference type="EMBL" id="VIRS01000003">
    <property type="protein sequence ID" value="TQS46212.1"/>
    <property type="molecule type" value="Genomic_DNA"/>
</dbReference>
<keyword evidence="2" id="KW-0805">Transcription regulation</keyword>
<dbReference type="GO" id="GO:0003677">
    <property type="term" value="F:DNA binding"/>
    <property type="evidence" value="ECO:0007669"/>
    <property type="project" value="UniProtKB-UniRule"/>
</dbReference>
<dbReference type="InterPro" id="IPR051677">
    <property type="entry name" value="AfsR-DnrI-RedD_regulator"/>
</dbReference>
<dbReference type="InterPro" id="IPR011990">
    <property type="entry name" value="TPR-like_helical_dom_sf"/>
</dbReference>
<gene>
    <name evidence="7" type="ORF">FL583_06990</name>
</gene>
<evidence type="ECO:0000313" key="8">
    <source>
        <dbReference type="Proteomes" id="UP000317982"/>
    </source>
</evidence>
<comment type="similarity">
    <text evidence="1">Belongs to the AfsR/DnrI/RedD regulatory family.</text>
</comment>
<evidence type="ECO:0000256" key="3">
    <source>
        <dbReference type="ARBA" id="ARBA00023125"/>
    </source>
</evidence>
<evidence type="ECO:0000313" key="7">
    <source>
        <dbReference type="EMBL" id="TQS46212.1"/>
    </source>
</evidence>
<dbReference type="Pfam" id="PF00486">
    <property type="entry name" value="Trans_reg_C"/>
    <property type="match status" value="1"/>
</dbReference>
<dbReference type="RefSeq" id="WP_142703619.1">
    <property type="nucleotide sequence ID" value="NZ_VIRS01000003.1"/>
</dbReference>
<dbReference type="GO" id="GO:0043531">
    <property type="term" value="F:ADP binding"/>
    <property type="evidence" value="ECO:0007669"/>
    <property type="project" value="InterPro"/>
</dbReference>
<evidence type="ECO:0000256" key="5">
    <source>
        <dbReference type="PROSITE-ProRule" id="PRU01091"/>
    </source>
</evidence>
<dbReference type="CDD" id="cd00383">
    <property type="entry name" value="trans_reg_C"/>
    <property type="match status" value="1"/>
</dbReference>
<dbReference type="InParanoid" id="A0A545AY04"/>
<dbReference type="InterPro" id="IPR016032">
    <property type="entry name" value="Sig_transdc_resp-reg_C-effctor"/>
</dbReference>
<dbReference type="SUPFAM" id="SSF48452">
    <property type="entry name" value="TPR-like"/>
    <property type="match status" value="1"/>
</dbReference>
<accession>A0A545AY04</accession>
<evidence type="ECO:0000259" key="6">
    <source>
        <dbReference type="PROSITE" id="PS51755"/>
    </source>
</evidence>
<name>A0A545AY04_9ACTN</name>
<dbReference type="Gene3D" id="1.10.10.10">
    <property type="entry name" value="Winged helix-like DNA-binding domain superfamily/Winged helix DNA-binding domain"/>
    <property type="match status" value="1"/>
</dbReference>
<dbReference type="InterPro" id="IPR005158">
    <property type="entry name" value="BTAD"/>
</dbReference>
<sequence length="769" mass="81259">MSATVSPLRAGGAARPTNDRGLRFQILGSLRLWRDGTELEIGPPQQSYLLALLLAREGRLVSTADLIDLIWEDDAPSSALNVVHKYIGALRRLLEPSLPPRGTGSYLLRRGNGYLLAAGASRLDLTAFRALIRTADVSRAAGHRADALDRYVDALRLWHGSTSDALVGGTAASSIATALDGEFYDACAAAAELAIALGQPGRVLSSLRMAAGMAPLHEPVQAGLVTALAADGQQAEALSVFRGVRTRLAEDLGIDPGRVLQEAQRRVLDQTAAATPIAPPAPFDVRRTAAIPPVAQLPPDLPTFVGRSAELTILSDLLATGRTVIALAGPGGVGKSALAARFAHQVADEFPDGQLYLDLTDPTARGDRLSPDRALHGLLCSLGVPEPEIPAALDARVGLYRTLTAGKRVLVLLNDATDAAQVRPLIPSSAHCLVLVTSRAPLIGLAVLDGAHLMHVDLPDRTSARELIRRRLDRSPDRAGTNAPKDTATLDEIVELCGRLPLALAALAGRLSARPRLSLEAVAAELRSGPLRAFPTGDGLIDPRSAFAWSYQSLSPEAARLFRLFSATPATGITVAACASLGARSLPVTGQLLSELVDAGLIDECDRGLYSAHVLAKAYGEELLLATGTDACRDAAVTRLLRHYLHSCHLVGALLAPPSAPDVSAGPPPGVIAERPRSYAEAVRWLEAHREVLRLAVRLAAEAEAQVTPWQLALALGPSLRSCGRVDDWEEIMTVCLRAARSSGDRIGEAHVRRSLADARRTCRAGEGA</sequence>
<proteinExistence type="inferred from homology"/>
<feature type="DNA-binding region" description="OmpR/PhoB-type" evidence="5">
    <location>
        <begin position="13"/>
        <end position="118"/>
    </location>
</feature>
<organism evidence="7 8">
    <name type="scientific">Cryptosporangium phraense</name>
    <dbReference type="NCBI Taxonomy" id="2593070"/>
    <lineage>
        <taxon>Bacteria</taxon>
        <taxon>Bacillati</taxon>
        <taxon>Actinomycetota</taxon>
        <taxon>Actinomycetes</taxon>
        <taxon>Cryptosporangiales</taxon>
        <taxon>Cryptosporangiaceae</taxon>
        <taxon>Cryptosporangium</taxon>
    </lineage>
</organism>
<dbReference type="OrthoDB" id="7628974at2"/>
<dbReference type="FunCoup" id="A0A545AY04">
    <property type="interactions" value="1"/>
</dbReference>
<dbReference type="SUPFAM" id="SSF46894">
    <property type="entry name" value="C-terminal effector domain of the bipartite response regulators"/>
    <property type="match status" value="1"/>
</dbReference>
<evidence type="ECO:0000256" key="4">
    <source>
        <dbReference type="ARBA" id="ARBA00023163"/>
    </source>
</evidence>
<dbReference type="InterPro" id="IPR036388">
    <property type="entry name" value="WH-like_DNA-bd_sf"/>
</dbReference>
<keyword evidence="8" id="KW-1185">Reference proteome</keyword>
<dbReference type="CDD" id="cd15831">
    <property type="entry name" value="BTAD"/>
    <property type="match status" value="1"/>
</dbReference>
<dbReference type="AlphaFoldDB" id="A0A545AY04"/>
<dbReference type="GO" id="GO:0006355">
    <property type="term" value="P:regulation of DNA-templated transcription"/>
    <property type="evidence" value="ECO:0007669"/>
    <property type="project" value="InterPro"/>
</dbReference>
<dbReference type="GO" id="GO:0000160">
    <property type="term" value="P:phosphorelay signal transduction system"/>
    <property type="evidence" value="ECO:0007669"/>
    <property type="project" value="InterPro"/>
</dbReference>